<feature type="domain" description="GmrSD restriction endonucleases N-terminal" evidence="1">
    <location>
        <begin position="36"/>
        <end position="190"/>
    </location>
</feature>
<dbReference type="PANTHER" id="PTHR39639">
    <property type="entry name" value="CHROMOSOME 16, WHOLE GENOME SHOTGUN SEQUENCE"/>
    <property type="match status" value="1"/>
</dbReference>
<organism evidence="2 3">
    <name type="scientific">Acidisphaera rubrifaciens HS-AP3</name>
    <dbReference type="NCBI Taxonomy" id="1231350"/>
    <lineage>
        <taxon>Bacteria</taxon>
        <taxon>Pseudomonadati</taxon>
        <taxon>Pseudomonadota</taxon>
        <taxon>Alphaproteobacteria</taxon>
        <taxon>Acetobacterales</taxon>
        <taxon>Acetobacteraceae</taxon>
        <taxon>Acidisphaera</taxon>
    </lineage>
</organism>
<accession>A0A0D6P464</accession>
<dbReference type="Proteomes" id="UP000032680">
    <property type="component" value="Unassembled WGS sequence"/>
</dbReference>
<dbReference type="EMBL" id="BANB01000053">
    <property type="protein sequence ID" value="GAN76111.1"/>
    <property type="molecule type" value="Genomic_DNA"/>
</dbReference>
<evidence type="ECO:0000259" key="1">
    <source>
        <dbReference type="Pfam" id="PF03235"/>
    </source>
</evidence>
<dbReference type="Pfam" id="PF03235">
    <property type="entry name" value="GmrSD_N"/>
    <property type="match status" value="1"/>
</dbReference>
<dbReference type="PANTHER" id="PTHR39639:SF1">
    <property type="entry name" value="DUF262 DOMAIN-CONTAINING PROTEIN"/>
    <property type="match status" value="1"/>
</dbReference>
<comment type="caution">
    <text evidence="2">The sequence shown here is derived from an EMBL/GenBank/DDBJ whole genome shotgun (WGS) entry which is preliminary data.</text>
</comment>
<sequence length="358" mass="41352">MIKAEPDEQRKQIAAQRLKVDFDSYDVTVDELIRRFSQKRIEIAPVYQRQFRWAEKQQSELVESLLLGIPVPPLFMATNSRSAERVQWEVVDGLQRLLTLVNFAGDAATRRIVHPNQPPLKLTKLDKLKLLNGYEFSELPVDIGSLLMDRPMKVVVLNDKSDLQVRFDLFERLNTGGVALTQQEVRSCIYRGPFMDFIEKCAKSDRFLSVIRLPENRMKDGTPEDFTLRFFAFYYRYQLFDHSVKDFLNDFAKEFRYNTDTNAMDITFEKTFSYLAKLFPDGIKTRKGQTPVNLFEAISVGAALAITQEARPLVQNQMDWVTSSDLRSLTTGATNSRARVVGRIEFCRDRFLGRTSDV</sequence>
<protein>
    <recommendedName>
        <fullName evidence="1">GmrSD restriction endonucleases N-terminal domain-containing protein</fullName>
    </recommendedName>
</protein>
<name>A0A0D6P464_9PROT</name>
<evidence type="ECO:0000313" key="3">
    <source>
        <dbReference type="Proteomes" id="UP000032680"/>
    </source>
</evidence>
<dbReference type="AlphaFoldDB" id="A0A0D6P464"/>
<proteinExistence type="predicted"/>
<keyword evidence="3" id="KW-1185">Reference proteome</keyword>
<dbReference type="InterPro" id="IPR004919">
    <property type="entry name" value="GmrSD_N"/>
</dbReference>
<gene>
    <name evidence="2" type="ORF">Asru_0053_06</name>
</gene>
<reference evidence="2 3" key="1">
    <citation type="submission" date="2012-11" db="EMBL/GenBank/DDBJ databases">
        <title>Whole genome sequence of Acidisphaera rubrifaciens HS-AP3.</title>
        <authorList>
            <person name="Azuma Y."/>
            <person name="Higashiura N."/>
            <person name="Hirakawa H."/>
            <person name="Matsushita K."/>
        </authorList>
    </citation>
    <scope>NUCLEOTIDE SEQUENCE [LARGE SCALE GENOMIC DNA]</scope>
    <source>
        <strain evidence="2 3">HS-AP3</strain>
    </source>
</reference>
<evidence type="ECO:0000313" key="2">
    <source>
        <dbReference type="EMBL" id="GAN76111.1"/>
    </source>
</evidence>